<dbReference type="VEuPathDB" id="AmoebaDB:DICPUDRAFT_82594"/>
<evidence type="ECO:0000313" key="8">
    <source>
        <dbReference type="EMBL" id="EGC31537.1"/>
    </source>
</evidence>
<proteinExistence type="inferred from homology"/>
<dbReference type="PANTHER" id="PTHR14582">
    <property type="entry name" value="INNER KINETOCHORE SUBUNIT MAL2"/>
    <property type="match status" value="1"/>
</dbReference>
<dbReference type="PANTHER" id="PTHR14582:SF1">
    <property type="entry name" value="CENTROMERE PROTEIN O"/>
    <property type="match status" value="1"/>
</dbReference>
<keyword evidence="5" id="KW-0539">Nucleus</keyword>
<dbReference type="OMA" id="FCEDIIT"/>
<evidence type="ECO:0000256" key="1">
    <source>
        <dbReference type="ARBA" id="ARBA00004123"/>
    </source>
</evidence>
<reference evidence="9" key="1">
    <citation type="journal article" date="2011" name="Genome Biol.">
        <title>Comparative genomics of the social amoebae Dictyostelium discoideum and Dictyostelium purpureum.</title>
        <authorList>
            <consortium name="US DOE Joint Genome Institute (JGI-PGF)"/>
            <person name="Sucgang R."/>
            <person name="Kuo A."/>
            <person name="Tian X."/>
            <person name="Salerno W."/>
            <person name="Parikh A."/>
            <person name="Feasley C.L."/>
            <person name="Dalin E."/>
            <person name="Tu H."/>
            <person name="Huang E."/>
            <person name="Barry K."/>
            <person name="Lindquist E."/>
            <person name="Shapiro H."/>
            <person name="Bruce D."/>
            <person name="Schmutz J."/>
            <person name="Salamov A."/>
            <person name="Fey P."/>
            <person name="Gaudet P."/>
            <person name="Anjard C."/>
            <person name="Babu M.M."/>
            <person name="Basu S."/>
            <person name="Bushmanova Y."/>
            <person name="van der Wel H."/>
            <person name="Katoh-Kurasawa M."/>
            <person name="Dinh C."/>
            <person name="Coutinho P.M."/>
            <person name="Saito T."/>
            <person name="Elias M."/>
            <person name="Schaap P."/>
            <person name="Kay R.R."/>
            <person name="Henrissat B."/>
            <person name="Eichinger L."/>
            <person name="Rivero F."/>
            <person name="Putnam N.H."/>
            <person name="West C.M."/>
            <person name="Loomis W.F."/>
            <person name="Chisholm R.L."/>
            <person name="Shaulsky G."/>
            <person name="Strassmann J.E."/>
            <person name="Queller D.C."/>
            <person name="Kuspa A."/>
            <person name="Grigoriev I.V."/>
        </authorList>
    </citation>
    <scope>NUCLEOTIDE SEQUENCE [LARGE SCALE GENOMIC DNA]</scope>
    <source>
        <strain evidence="9">QSDP1</strain>
    </source>
</reference>
<dbReference type="AlphaFoldDB" id="F0ZWZ9"/>
<evidence type="ECO:0000256" key="6">
    <source>
        <dbReference type="ARBA" id="ARBA00023328"/>
    </source>
</evidence>
<accession>F0ZWZ9</accession>
<evidence type="ECO:0000256" key="3">
    <source>
        <dbReference type="ARBA" id="ARBA00007321"/>
    </source>
</evidence>
<evidence type="ECO:0000256" key="7">
    <source>
        <dbReference type="SAM" id="MobiDB-lite"/>
    </source>
</evidence>
<keyword evidence="9" id="KW-1185">Reference proteome</keyword>
<dbReference type="Proteomes" id="UP000001064">
    <property type="component" value="Unassembled WGS sequence"/>
</dbReference>
<name>F0ZWZ9_DICPU</name>
<protein>
    <submittedName>
        <fullName evidence="8">Uncharacterized protein</fullName>
    </submittedName>
</protein>
<organism evidence="8 9">
    <name type="scientific">Dictyostelium purpureum</name>
    <name type="common">Slime mold</name>
    <dbReference type="NCBI Taxonomy" id="5786"/>
    <lineage>
        <taxon>Eukaryota</taxon>
        <taxon>Amoebozoa</taxon>
        <taxon>Evosea</taxon>
        <taxon>Eumycetozoa</taxon>
        <taxon>Dictyostelia</taxon>
        <taxon>Dictyosteliales</taxon>
        <taxon>Dictyosteliaceae</taxon>
        <taxon>Dictyostelium</taxon>
    </lineage>
</organism>
<dbReference type="OrthoDB" id="10050372at2759"/>
<evidence type="ECO:0000256" key="2">
    <source>
        <dbReference type="ARBA" id="ARBA00004584"/>
    </source>
</evidence>
<keyword evidence="6" id="KW-0137">Centromere</keyword>
<evidence type="ECO:0000256" key="5">
    <source>
        <dbReference type="ARBA" id="ARBA00023242"/>
    </source>
</evidence>
<dbReference type="GO" id="GO:0005634">
    <property type="term" value="C:nucleus"/>
    <property type="evidence" value="ECO:0007669"/>
    <property type="project" value="UniProtKB-SubCell"/>
</dbReference>
<comment type="subcellular location">
    <subcellularLocation>
        <location evidence="2">Chromosome</location>
        <location evidence="2">Centromere</location>
    </subcellularLocation>
    <subcellularLocation>
        <location evidence="1">Nucleus</location>
    </subcellularLocation>
</comment>
<dbReference type="RefSeq" id="XP_003291937.1">
    <property type="nucleotide sequence ID" value="XM_003291889.1"/>
</dbReference>
<dbReference type="KEGG" id="dpp:DICPUDRAFT_82594"/>
<comment type="similarity">
    <text evidence="3">Belongs to the CENP-O/MCM21 family.</text>
</comment>
<dbReference type="GeneID" id="10505692"/>
<feature type="compositionally biased region" description="Low complexity" evidence="7">
    <location>
        <begin position="80"/>
        <end position="104"/>
    </location>
</feature>
<keyword evidence="4" id="KW-0158">Chromosome</keyword>
<dbReference type="InterPro" id="IPR018464">
    <property type="entry name" value="CENP-O"/>
</dbReference>
<dbReference type="eggNOG" id="ENOG502RIPJ">
    <property type="taxonomic scope" value="Eukaryota"/>
</dbReference>
<sequence>MKSQSQPPNNLKINNNKNKNNNNNNNDNTINDDNRINTKTYLEESQDKSELILKLIKKKNDLSVILEGLKSNKNKNQIVNYNSEGNDNNNSNNNNNNNNNNNHQNKINLSTTMKELILNKTKDYSGDGIKDIYDDDLFLKDIKTKSLFCEDIITSSKNTQEETKSHFFQLYGISVYNNNSKWLNLINFNSNKSNNNNNNNSQEGYFNHNHNGNDSEPNYLLFRFDTYLDNKYYEHYLVNLFQDNLKGVIQIANHNLPYWIPIQTIADKYLVNNNNNIKIFCELIQLLLNCFIQRREEYNETLIKDENNGYEIIFHQNNESYTHFQYKILYYSNENILHFEIKYENLAHHLPSKLIINNSNINISNDLINTNNSSNNINNNNKIIKQLIKINREKPLKPNNDINNFDTLEYHDFKQLFKHLK</sequence>
<evidence type="ECO:0000256" key="4">
    <source>
        <dbReference type="ARBA" id="ARBA00022454"/>
    </source>
</evidence>
<dbReference type="EMBL" id="GL871247">
    <property type="protein sequence ID" value="EGC31537.1"/>
    <property type="molecule type" value="Genomic_DNA"/>
</dbReference>
<dbReference type="FunCoup" id="F0ZWZ9">
    <property type="interactions" value="937"/>
</dbReference>
<evidence type="ECO:0000313" key="9">
    <source>
        <dbReference type="Proteomes" id="UP000001064"/>
    </source>
</evidence>
<feature type="region of interest" description="Disordered" evidence="7">
    <location>
        <begin position="76"/>
        <end position="104"/>
    </location>
</feature>
<feature type="region of interest" description="Disordered" evidence="7">
    <location>
        <begin position="1"/>
        <end position="35"/>
    </location>
</feature>
<dbReference type="GO" id="GO:0031511">
    <property type="term" value="C:Mis6-Sim4 complex"/>
    <property type="evidence" value="ECO:0000318"/>
    <property type="project" value="GO_Central"/>
</dbReference>
<gene>
    <name evidence="8" type="ORF">DICPUDRAFT_82594</name>
</gene>
<dbReference type="InParanoid" id="F0ZWZ9"/>
<feature type="compositionally biased region" description="Low complexity" evidence="7">
    <location>
        <begin position="9"/>
        <end position="31"/>
    </location>
</feature>